<organism evidence="2 3">
    <name type="scientific">Pseudozyma flocculosa</name>
    <dbReference type="NCBI Taxonomy" id="84751"/>
    <lineage>
        <taxon>Eukaryota</taxon>
        <taxon>Fungi</taxon>
        <taxon>Dikarya</taxon>
        <taxon>Basidiomycota</taxon>
        <taxon>Ustilaginomycotina</taxon>
        <taxon>Ustilaginomycetes</taxon>
        <taxon>Ustilaginales</taxon>
        <taxon>Ustilaginaceae</taxon>
        <taxon>Pseudozyma</taxon>
    </lineage>
</organism>
<feature type="compositionally biased region" description="Acidic residues" evidence="1">
    <location>
        <begin position="85"/>
        <end position="96"/>
    </location>
</feature>
<evidence type="ECO:0000313" key="2">
    <source>
        <dbReference type="EMBL" id="SPO41753.1"/>
    </source>
</evidence>
<feature type="compositionally biased region" description="Basic and acidic residues" evidence="1">
    <location>
        <begin position="327"/>
        <end position="336"/>
    </location>
</feature>
<reference evidence="2 3" key="1">
    <citation type="submission" date="2018-03" db="EMBL/GenBank/DDBJ databases">
        <authorList>
            <person name="Guldener U."/>
        </authorList>
    </citation>
    <scope>NUCLEOTIDE SEQUENCE [LARGE SCALE GENOMIC DNA]</scope>
    <source>
        <strain evidence="2 3">DAOM196992</strain>
    </source>
</reference>
<evidence type="ECO:0000256" key="1">
    <source>
        <dbReference type="SAM" id="MobiDB-lite"/>
    </source>
</evidence>
<feature type="compositionally biased region" description="Basic and acidic residues" evidence="1">
    <location>
        <begin position="106"/>
        <end position="119"/>
    </location>
</feature>
<feature type="compositionally biased region" description="Acidic residues" evidence="1">
    <location>
        <begin position="358"/>
        <end position="372"/>
    </location>
</feature>
<sequence>MDPTFASPPTQSRFLGEELDFSSHGHRAHSRHSSLDDGEDGLDGHHDAFATSLSSQFSDLSGLGGHAGDLASELAGGSLASELSAELELDHDEDEEQLGRGTAGYPDHRVGDYNGREGDGDADSQGEGYRTPPRRGTRRKGGTRTPGPVATLADSLAAELDPSTPQIKQEVTPIHSPSILDTPHLDNYTSNVHEMEESLRTTRQFLDRLRGVGSSMPSSSAHASVPTATAAAAAAAAPSSSSSALNPSALGEDTTHIEQSAATLVRSLYDYANERETQIRELREMLRAFGSNDADWLAALAEVDPLDDDGQDGQGSGPAAPLGTGPVERRTVRREDEDFLGFATPLLPRPSYASDRIDEVDDDHEEDDDDDPFTSSGRSRRRRDADGPSPHSPLATHLTHLLTTTSGLITSLTTIHEHSQISKSAMNDAARRLRSIKTVMTQWRQELDGVERSRELIERELAAAADGARGAGSGASNGAGAGAAAAAAAGQRQGEVERPKDVRAWTRDQMDGFGSLLEEAERKARLLLTPVSFQVAV</sequence>
<accession>A0A5C3FBD8</accession>
<dbReference type="EMBL" id="OOIP01000031">
    <property type="protein sequence ID" value="SPO41753.1"/>
    <property type="molecule type" value="Genomic_DNA"/>
</dbReference>
<dbReference type="Proteomes" id="UP000323386">
    <property type="component" value="Unassembled WGS sequence"/>
</dbReference>
<proteinExistence type="predicted"/>
<protein>
    <submittedName>
        <fullName evidence="2">Uncharacterized protein</fullName>
    </submittedName>
</protein>
<feature type="region of interest" description="Disordered" evidence="1">
    <location>
        <begin position="1"/>
        <end position="47"/>
    </location>
</feature>
<dbReference type="OrthoDB" id="3364905at2759"/>
<name>A0A5C3FBD8_9BASI</name>
<feature type="compositionally biased region" description="Basic residues" evidence="1">
    <location>
        <begin position="132"/>
        <end position="142"/>
    </location>
</feature>
<gene>
    <name evidence="2" type="ORF">PSFLO_07235</name>
</gene>
<feature type="compositionally biased region" description="Low complexity" evidence="1">
    <location>
        <begin position="211"/>
        <end position="249"/>
    </location>
</feature>
<evidence type="ECO:0000313" key="3">
    <source>
        <dbReference type="Proteomes" id="UP000323386"/>
    </source>
</evidence>
<feature type="region of interest" description="Disordered" evidence="1">
    <location>
        <begin position="83"/>
        <end position="150"/>
    </location>
</feature>
<dbReference type="AlphaFoldDB" id="A0A5C3FBD8"/>
<feature type="region of interest" description="Disordered" evidence="1">
    <location>
        <begin position="305"/>
        <end position="395"/>
    </location>
</feature>
<keyword evidence="3" id="KW-1185">Reference proteome</keyword>
<feature type="region of interest" description="Disordered" evidence="1">
    <location>
        <begin position="211"/>
        <end position="254"/>
    </location>
</feature>